<accession>A0A178F9Q3</accession>
<evidence type="ECO:0000256" key="3">
    <source>
        <dbReference type="ARBA" id="ARBA00012983"/>
    </source>
</evidence>
<evidence type="ECO:0000313" key="9">
    <source>
        <dbReference type="Proteomes" id="UP000243519"/>
    </source>
</evidence>
<comment type="similarity">
    <text evidence="2">Belongs to the POA1 family.</text>
</comment>
<gene>
    <name evidence="8" type="ORF">A7D00_7330</name>
</gene>
<comment type="catalytic activity">
    <reaction evidence="6">
        <text>ADP-alpha-D-ribose 1''-phosphate + H2O = ADP-D-ribose + phosphate</text>
        <dbReference type="Rhea" id="RHEA:25029"/>
        <dbReference type="ChEBI" id="CHEBI:15377"/>
        <dbReference type="ChEBI" id="CHEBI:43474"/>
        <dbReference type="ChEBI" id="CHEBI:57967"/>
        <dbReference type="ChEBI" id="CHEBI:58753"/>
        <dbReference type="EC" id="3.1.3.84"/>
    </reaction>
</comment>
<sequence length="182" mass="19547">MENITEIEGDLFLAPEGAALIHACNCQGSWGKGIALEFKNRTGLCPANDTEIGDDTKNATQRVTKFPEGTALVIPPQPGDYGTQGFHISTARGGGRGRGRAWHYAAGKRNPPNEIIENTATALADLKRQIDGGVADTDNALRDAELWSCRINAGLFGVDWEQSKSIMAESMLNIKIVSPPPE</sequence>
<evidence type="ECO:0000256" key="4">
    <source>
        <dbReference type="ARBA" id="ARBA00019744"/>
    </source>
</evidence>
<organism evidence="8 9">
    <name type="scientific">Trichophyton violaceum</name>
    <dbReference type="NCBI Taxonomy" id="34388"/>
    <lineage>
        <taxon>Eukaryota</taxon>
        <taxon>Fungi</taxon>
        <taxon>Dikarya</taxon>
        <taxon>Ascomycota</taxon>
        <taxon>Pezizomycotina</taxon>
        <taxon>Eurotiomycetes</taxon>
        <taxon>Eurotiomycetidae</taxon>
        <taxon>Onygenales</taxon>
        <taxon>Arthrodermataceae</taxon>
        <taxon>Trichophyton</taxon>
    </lineage>
</organism>
<dbReference type="SUPFAM" id="SSF52949">
    <property type="entry name" value="Macro domain-like"/>
    <property type="match status" value="1"/>
</dbReference>
<dbReference type="GO" id="GO:0140291">
    <property type="term" value="P:peptidyl-glutamate ADP-deribosylation"/>
    <property type="evidence" value="ECO:0007669"/>
    <property type="project" value="TreeGrafter"/>
</dbReference>
<dbReference type="PANTHER" id="PTHR12521">
    <property type="entry name" value="PROTEIN C6ORF130"/>
    <property type="match status" value="1"/>
</dbReference>
<proteinExistence type="inferred from homology"/>
<evidence type="ECO:0000256" key="6">
    <source>
        <dbReference type="ARBA" id="ARBA00034427"/>
    </source>
</evidence>
<dbReference type="Gene3D" id="3.40.220.10">
    <property type="entry name" value="Leucine Aminopeptidase, subunit E, domain 1"/>
    <property type="match status" value="1"/>
</dbReference>
<evidence type="ECO:0000259" key="7">
    <source>
        <dbReference type="PROSITE" id="PS51154"/>
    </source>
</evidence>
<evidence type="ECO:0000256" key="1">
    <source>
        <dbReference type="ARBA" id="ARBA00002432"/>
    </source>
</evidence>
<protein>
    <recommendedName>
        <fullName evidence="4">ADP-ribose 1''-phosphate phosphatase</fullName>
        <ecNumber evidence="3">3.1.3.84</ecNumber>
    </recommendedName>
</protein>
<dbReference type="Proteomes" id="UP000243519">
    <property type="component" value="Unassembled WGS sequence"/>
</dbReference>
<comment type="caution">
    <text evidence="8">The sequence shown here is derived from an EMBL/GenBank/DDBJ whole genome shotgun (WGS) entry which is preliminary data.</text>
</comment>
<name>A0A178F9Q3_TRIVO</name>
<dbReference type="AlphaFoldDB" id="A0A178F9Q3"/>
<dbReference type="GO" id="GO:0004721">
    <property type="term" value="F:phosphoprotein phosphatase activity"/>
    <property type="evidence" value="ECO:0007669"/>
    <property type="project" value="UniProtKB-KW"/>
</dbReference>
<dbReference type="InterPro" id="IPR050892">
    <property type="entry name" value="ADP-ribose_metab_enzymes"/>
</dbReference>
<dbReference type="EMBL" id="LHPN01000023">
    <property type="protein sequence ID" value="OAL68764.1"/>
    <property type="molecule type" value="Genomic_DNA"/>
</dbReference>
<keyword evidence="9" id="KW-1185">Reference proteome</keyword>
<dbReference type="PROSITE" id="PS51154">
    <property type="entry name" value="MACRO"/>
    <property type="match status" value="1"/>
</dbReference>
<comment type="function">
    <text evidence="1">Highly specific phosphatase involved in the metabolism of ADP-ribose 1''-phosphate (Appr1p) which is produced as a consequence of tRNA splicing.</text>
</comment>
<evidence type="ECO:0000256" key="2">
    <source>
        <dbReference type="ARBA" id="ARBA00006575"/>
    </source>
</evidence>
<evidence type="ECO:0000313" key="8">
    <source>
        <dbReference type="EMBL" id="OAL68764.1"/>
    </source>
</evidence>
<dbReference type="InterPro" id="IPR043472">
    <property type="entry name" value="Macro_dom-like"/>
</dbReference>
<dbReference type="PANTHER" id="PTHR12521:SF0">
    <property type="entry name" value="ADP-RIBOSE GLYCOHYDROLASE OARD1"/>
    <property type="match status" value="1"/>
</dbReference>
<dbReference type="InterPro" id="IPR002589">
    <property type="entry name" value="Macro_dom"/>
</dbReference>
<feature type="domain" description="Macro" evidence="7">
    <location>
        <begin position="1"/>
        <end position="182"/>
    </location>
</feature>
<dbReference type="EC" id="3.1.3.84" evidence="3"/>
<evidence type="ECO:0000256" key="5">
    <source>
        <dbReference type="ARBA" id="ARBA00022912"/>
    </source>
</evidence>
<reference evidence="8 9" key="1">
    <citation type="submission" date="2016-05" db="EMBL/GenBank/DDBJ databases">
        <title>Genome sequencing of Trichophyton violaceum CMCC(F)T3l isolated from hair.</title>
        <authorList>
            <person name="Zhan P."/>
            <person name="Tao Y."/>
            <person name="Liu W."/>
        </authorList>
    </citation>
    <scope>NUCLEOTIDE SEQUENCE [LARGE SCALE GENOMIC DNA]</scope>
    <source>
        <strain evidence="9">CMCC(F)T3l</strain>
    </source>
</reference>
<keyword evidence="5" id="KW-0904">Protein phosphatase</keyword>
<keyword evidence="5" id="KW-0378">Hydrolase</keyword>
<dbReference type="OrthoDB" id="2155246at2759"/>